<dbReference type="EMBL" id="CAJJDN010000012">
    <property type="protein sequence ID" value="CAD8058793.1"/>
    <property type="molecule type" value="Genomic_DNA"/>
</dbReference>
<evidence type="ECO:0000313" key="2">
    <source>
        <dbReference type="Proteomes" id="UP000692954"/>
    </source>
</evidence>
<dbReference type="AlphaFoldDB" id="A0A8S1L061"/>
<keyword evidence="2" id="KW-1185">Reference proteome</keyword>
<comment type="caution">
    <text evidence="1">The sequence shown here is derived from an EMBL/GenBank/DDBJ whole genome shotgun (WGS) entry which is preliminary data.</text>
</comment>
<proteinExistence type="predicted"/>
<dbReference type="Proteomes" id="UP000692954">
    <property type="component" value="Unassembled WGS sequence"/>
</dbReference>
<organism evidence="1 2">
    <name type="scientific">Paramecium sonneborni</name>
    <dbReference type="NCBI Taxonomy" id="65129"/>
    <lineage>
        <taxon>Eukaryota</taxon>
        <taxon>Sar</taxon>
        <taxon>Alveolata</taxon>
        <taxon>Ciliophora</taxon>
        <taxon>Intramacronucleata</taxon>
        <taxon>Oligohymenophorea</taxon>
        <taxon>Peniculida</taxon>
        <taxon>Parameciidae</taxon>
        <taxon>Paramecium</taxon>
    </lineage>
</organism>
<protein>
    <submittedName>
        <fullName evidence="1">Uncharacterized protein</fullName>
    </submittedName>
</protein>
<sequence>MESEIQLHYLQSLRDLILVINFTQREREHYCLHTITTCFCRQEEKCSKLTQINLIHLNFQTLIFRGQLYQKRKTFQRSN</sequence>
<reference evidence="1" key="1">
    <citation type="submission" date="2021-01" db="EMBL/GenBank/DDBJ databases">
        <authorList>
            <consortium name="Genoscope - CEA"/>
            <person name="William W."/>
        </authorList>
    </citation>
    <scope>NUCLEOTIDE SEQUENCE</scope>
</reference>
<accession>A0A8S1L061</accession>
<gene>
    <name evidence="1" type="ORF">PSON_ATCC_30995.1.T0120417</name>
</gene>
<evidence type="ECO:0000313" key="1">
    <source>
        <dbReference type="EMBL" id="CAD8058793.1"/>
    </source>
</evidence>
<name>A0A8S1L061_9CILI</name>